<comment type="function">
    <text evidence="18">Catalyzes the epimerization of the S- and R-forms of NAD(P)HX, a damaged form of NAD(P)H that is a result of enzymatic or heat-dependent hydration. This is a prerequisite for the S-specific NAD(P)H-hydrate dehydratase to allow the repair of both epimers of NAD(P)HX.</text>
</comment>
<comment type="catalytic activity">
    <reaction evidence="2 18 19">
        <text>(6R)-NADPHX = (6S)-NADPHX</text>
        <dbReference type="Rhea" id="RHEA:32227"/>
        <dbReference type="ChEBI" id="CHEBI:64076"/>
        <dbReference type="ChEBI" id="CHEBI:64077"/>
        <dbReference type="EC" id="5.1.99.6"/>
    </reaction>
</comment>
<dbReference type="GO" id="GO:0046872">
    <property type="term" value="F:metal ion binding"/>
    <property type="evidence" value="ECO:0007669"/>
    <property type="project" value="UniProtKB-UniRule"/>
</dbReference>
<dbReference type="PANTHER" id="PTHR12592:SF0">
    <property type="entry name" value="ATP-DEPENDENT (S)-NAD(P)H-HYDRATE DEHYDRATASE"/>
    <property type="match status" value="1"/>
</dbReference>
<evidence type="ECO:0000256" key="19">
    <source>
        <dbReference type="PIRNR" id="PIRNR017184"/>
    </source>
</evidence>
<dbReference type="AlphaFoldDB" id="A0A1W2HBX6"/>
<name>A0A1W2HBX6_9BACT</name>
<feature type="binding site" evidence="18">
    <location>
        <position position="124"/>
    </location>
    <ligand>
        <name>K(+)</name>
        <dbReference type="ChEBI" id="CHEBI:29103"/>
    </ligand>
</feature>
<dbReference type="PROSITE" id="PS01050">
    <property type="entry name" value="YJEF_C_2"/>
    <property type="match status" value="1"/>
</dbReference>
<dbReference type="GO" id="GO:0110051">
    <property type="term" value="P:metabolite repair"/>
    <property type="evidence" value="ECO:0007669"/>
    <property type="project" value="TreeGrafter"/>
</dbReference>
<sequence>MLSIIPGKSVSQLDKAFISYEGITSLDLMERAAVSFCNWFFVHFPKNENAIFIFCGPGNNGGDGLAIARIFSKTTDKVHVVYFEDSENCSNDYQSNFAKLPKNISKIHIKDFSFNISKDDFVIDGIFGVGINRPLEGIFKESIEKLNRVEGMKISIDIPSGIPSDAVLDGTCFKAAYTVTFQFPKLSLLFPEHASFVGDIHIADIGIHDDFLKSFSNQKFLIRKSDIPGLHKKFHNFSHKGDYGRVIIIGGSVGKVGAVLMASKSALRTGSGLVHAHIPKGERLVLQIAVPEVMVFDSQEVQDYKQFDAMGIGPGWGMNVDISFYRELLSNYNKPVVIDADGINLISKNPDLLKLIPKESILTPHIKEFERLVGICENQEERLRKAKDLAKKHHIFIVLKGAFTCISCPDGNQYFNSTGNKYMATAGSGDVLTGMITSFLGQGYKPFNAAVCGVFHHGLAGELASVVKRRGLIASDIIDYIPATYTQLDID</sequence>
<evidence type="ECO:0000256" key="8">
    <source>
        <dbReference type="ARBA" id="ARBA00022857"/>
    </source>
</evidence>
<evidence type="ECO:0000256" key="13">
    <source>
        <dbReference type="ARBA" id="ARBA00023268"/>
    </source>
</evidence>
<dbReference type="GO" id="GO:0052856">
    <property type="term" value="F:NAD(P)HX epimerase activity"/>
    <property type="evidence" value="ECO:0007669"/>
    <property type="project" value="UniProtKB-UniRule"/>
</dbReference>
<feature type="binding site" evidence="18">
    <location>
        <begin position="128"/>
        <end position="134"/>
    </location>
    <ligand>
        <name>(6S)-NADPHX</name>
        <dbReference type="ChEBI" id="CHEBI:64076"/>
    </ligand>
</feature>
<comment type="similarity">
    <text evidence="17">Belongs to the NnrD/CARKD family.</text>
</comment>
<evidence type="ECO:0000256" key="15">
    <source>
        <dbReference type="ARBA" id="ARBA00048238"/>
    </source>
</evidence>
<dbReference type="PANTHER" id="PTHR12592">
    <property type="entry name" value="ATP-DEPENDENT (S)-NAD(P)H-HYDRATE DEHYDRATASE FAMILY MEMBER"/>
    <property type="match status" value="1"/>
</dbReference>
<evidence type="ECO:0000256" key="4">
    <source>
        <dbReference type="ARBA" id="ARBA00009524"/>
    </source>
</evidence>
<evidence type="ECO:0000313" key="22">
    <source>
        <dbReference type="EMBL" id="SMD46385.1"/>
    </source>
</evidence>
<keyword evidence="5 18" id="KW-0479">Metal-binding</keyword>
<keyword evidence="23" id="KW-1185">Reference proteome</keyword>
<dbReference type="SUPFAM" id="SSF53613">
    <property type="entry name" value="Ribokinase-like"/>
    <property type="match status" value="1"/>
</dbReference>
<comment type="similarity">
    <text evidence="4 19">In the C-terminal section; belongs to the NnrD/CARKD family.</text>
</comment>
<feature type="binding site" evidence="17">
    <location>
        <position position="315"/>
    </location>
    <ligand>
        <name>(6S)-NADPHX</name>
        <dbReference type="ChEBI" id="CHEBI:64076"/>
    </ligand>
</feature>
<evidence type="ECO:0000256" key="7">
    <source>
        <dbReference type="ARBA" id="ARBA00022840"/>
    </source>
</evidence>
<organism evidence="22 23">
    <name type="scientific">Aquiflexum balticum DSM 16537</name>
    <dbReference type="NCBI Taxonomy" id="758820"/>
    <lineage>
        <taxon>Bacteria</taxon>
        <taxon>Pseudomonadati</taxon>
        <taxon>Bacteroidota</taxon>
        <taxon>Cytophagia</taxon>
        <taxon>Cytophagales</taxon>
        <taxon>Cyclobacteriaceae</taxon>
        <taxon>Aquiflexum</taxon>
    </lineage>
</organism>
<feature type="binding site" evidence="17">
    <location>
        <position position="365"/>
    </location>
    <ligand>
        <name>(6S)-NADPHX</name>
        <dbReference type="ChEBI" id="CHEBI:64076"/>
    </ligand>
</feature>
<comment type="similarity">
    <text evidence="18">Belongs to the NnrE/AIBP family.</text>
</comment>
<dbReference type="PROSITE" id="PS51383">
    <property type="entry name" value="YJEF_C_3"/>
    <property type="match status" value="1"/>
</dbReference>
<dbReference type="STRING" id="758820.SAMN00777080_5074"/>
<comment type="cofactor">
    <cofactor evidence="17">
        <name>Mg(2+)</name>
        <dbReference type="ChEBI" id="CHEBI:18420"/>
    </cofactor>
</comment>
<dbReference type="GO" id="GO:0005524">
    <property type="term" value="F:ATP binding"/>
    <property type="evidence" value="ECO:0007669"/>
    <property type="project" value="UniProtKB-UniRule"/>
</dbReference>
<dbReference type="InterPro" id="IPR004443">
    <property type="entry name" value="YjeF_N_dom"/>
</dbReference>
<reference evidence="23" key="1">
    <citation type="submission" date="2017-04" db="EMBL/GenBank/DDBJ databases">
        <authorList>
            <person name="Varghese N."/>
            <person name="Submissions S."/>
        </authorList>
    </citation>
    <scope>NUCLEOTIDE SEQUENCE [LARGE SCALE GENOMIC DNA]</scope>
    <source>
        <strain evidence="23">DSM 16537</strain>
    </source>
</reference>
<dbReference type="Proteomes" id="UP000192333">
    <property type="component" value="Chromosome I"/>
</dbReference>
<dbReference type="Pfam" id="PF01256">
    <property type="entry name" value="Carb_kinase"/>
    <property type="match status" value="1"/>
</dbReference>
<dbReference type="EC" id="5.1.99.6" evidence="19"/>
<evidence type="ECO:0000256" key="9">
    <source>
        <dbReference type="ARBA" id="ARBA00022958"/>
    </source>
</evidence>
<dbReference type="Gene3D" id="3.40.50.10260">
    <property type="entry name" value="YjeF N-terminal domain"/>
    <property type="match status" value="1"/>
</dbReference>
<evidence type="ECO:0000313" key="23">
    <source>
        <dbReference type="Proteomes" id="UP000192333"/>
    </source>
</evidence>
<dbReference type="NCBIfam" id="TIGR00197">
    <property type="entry name" value="yjeF_nterm"/>
    <property type="match status" value="1"/>
</dbReference>
<keyword evidence="8 17" id="KW-0521">NADP</keyword>
<dbReference type="EC" id="4.2.1.136" evidence="19"/>
<comment type="similarity">
    <text evidence="3 19">In the N-terminal section; belongs to the NnrE/AIBP family.</text>
</comment>
<evidence type="ECO:0000256" key="3">
    <source>
        <dbReference type="ARBA" id="ARBA00006001"/>
    </source>
</evidence>
<feature type="binding site" evidence="18">
    <location>
        <position position="160"/>
    </location>
    <ligand>
        <name>K(+)</name>
        <dbReference type="ChEBI" id="CHEBI:29103"/>
    </ligand>
</feature>
<dbReference type="InterPro" id="IPR000631">
    <property type="entry name" value="CARKD"/>
</dbReference>
<comment type="function">
    <text evidence="14 19">Bifunctional enzyme that catalyzes the epimerization of the S- and R-forms of NAD(P)HX and the dehydration of the S-form of NAD(P)HX at the expense of ADP, which is converted to AMP. This allows the repair of both epimers of NAD(P)HX, a damaged form of NAD(P)H that is a result of enzymatic or heat-dependent hydration.</text>
</comment>
<keyword evidence="9 18" id="KW-0630">Potassium</keyword>
<feature type="binding site" evidence="17">
    <location>
        <position position="429"/>
    </location>
    <ligand>
        <name>AMP</name>
        <dbReference type="ChEBI" id="CHEBI:456215"/>
    </ligand>
</feature>
<keyword evidence="11 18" id="KW-0413">Isomerase</keyword>
<feature type="binding site" evidence="17">
    <location>
        <begin position="400"/>
        <end position="404"/>
    </location>
    <ligand>
        <name>AMP</name>
        <dbReference type="ChEBI" id="CHEBI:456215"/>
    </ligand>
</feature>
<dbReference type="GO" id="GO:0046496">
    <property type="term" value="P:nicotinamide nucleotide metabolic process"/>
    <property type="evidence" value="ECO:0007669"/>
    <property type="project" value="UniProtKB-UniRule"/>
</dbReference>
<dbReference type="EMBL" id="LT838813">
    <property type="protein sequence ID" value="SMD46385.1"/>
    <property type="molecule type" value="Genomic_DNA"/>
</dbReference>
<keyword evidence="13" id="KW-0511">Multifunctional enzyme</keyword>
<dbReference type="InterPro" id="IPR029056">
    <property type="entry name" value="Ribokinase-like"/>
</dbReference>
<dbReference type="InterPro" id="IPR036652">
    <property type="entry name" value="YjeF_N_dom_sf"/>
</dbReference>
<feature type="domain" description="YjeF C-terminal" evidence="20">
    <location>
        <begin position="223"/>
        <end position="488"/>
    </location>
</feature>
<protein>
    <recommendedName>
        <fullName evidence="19">Bifunctional NAD(P)H-hydrate repair enzyme</fullName>
    </recommendedName>
    <alternativeName>
        <fullName evidence="19">Nicotinamide nucleotide repair protein</fullName>
    </alternativeName>
    <domain>
        <recommendedName>
            <fullName evidence="19">ADP-dependent (S)-NAD(P)H-hydrate dehydratase</fullName>
            <ecNumber evidence="19">4.2.1.136</ecNumber>
        </recommendedName>
        <alternativeName>
            <fullName evidence="19">ADP-dependent NAD(P)HX dehydratase</fullName>
        </alternativeName>
    </domain>
    <domain>
        <recommendedName>
            <fullName evidence="19">NAD(P)H-hydrate epimerase</fullName>
            <ecNumber evidence="19">5.1.99.6</ecNumber>
        </recommendedName>
    </domain>
</protein>
<dbReference type="OrthoDB" id="9806925at2"/>
<dbReference type="CDD" id="cd01171">
    <property type="entry name" value="YXKO-related"/>
    <property type="match status" value="1"/>
</dbReference>
<feature type="binding site" evidence="18">
    <location>
        <position position="157"/>
    </location>
    <ligand>
        <name>(6S)-NADPHX</name>
        <dbReference type="ChEBI" id="CHEBI:64076"/>
    </ligand>
</feature>
<evidence type="ECO:0000256" key="11">
    <source>
        <dbReference type="ARBA" id="ARBA00023235"/>
    </source>
</evidence>
<accession>A0A1W2HBX6</accession>
<proteinExistence type="inferred from homology"/>
<feature type="domain" description="YjeF N-terminal" evidence="21">
    <location>
        <begin position="10"/>
        <end position="213"/>
    </location>
</feature>
<comment type="catalytic activity">
    <reaction evidence="1 18 19">
        <text>(6R)-NADHX = (6S)-NADHX</text>
        <dbReference type="Rhea" id="RHEA:32215"/>
        <dbReference type="ChEBI" id="CHEBI:64074"/>
        <dbReference type="ChEBI" id="CHEBI:64075"/>
        <dbReference type="EC" id="5.1.99.6"/>
    </reaction>
</comment>
<dbReference type="HAMAP" id="MF_01965">
    <property type="entry name" value="NADHX_dehydratase"/>
    <property type="match status" value="1"/>
</dbReference>
<dbReference type="Pfam" id="PF03853">
    <property type="entry name" value="YjeF_N"/>
    <property type="match status" value="1"/>
</dbReference>
<dbReference type="HAMAP" id="MF_01966">
    <property type="entry name" value="NADHX_epimerase"/>
    <property type="match status" value="1"/>
</dbReference>
<keyword evidence="10 17" id="KW-0520">NAD</keyword>
<keyword evidence="6 17" id="KW-0547">Nucleotide-binding</keyword>
<comment type="cofactor">
    <cofactor evidence="18 19">
        <name>K(+)</name>
        <dbReference type="ChEBI" id="CHEBI:29103"/>
    </cofactor>
    <text evidence="18 19">Binds 1 potassium ion per subunit.</text>
</comment>
<evidence type="ECO:0000256" key="1">
    <source>
        <dbReference type="ARBA" id="ARBA00000013"/>
    </source>
</evidence>
<evidence type="ECO:0000259" key="21">
    <source>
        <dbReference type="PROSITE" id="PS51385"/>
    </source>
</evidence>
<dbReference type="InterPro" id="IPR017953">
    <property type="entry name" value="Carbohydrate_kinase_pred_CS"/>
</dbReference>
<comment type="caution">
    <text evidence="18">Lacks conserved residue(s) required for the propagation of feature annotation.</text>
</comment>
<evidence type="ECO:0000256" key="17">
    <source>
        <dbReference type="HAMAP-Rule" id="MF_01965"/>
    </source>
</evidence>
<comment type="subunit">
    <text evidence="17">Homotetramer.</text>
</comment>
<comment type="function">
    <text evidence="17">Catalyzes the dehydration of the S-form of NAD(P)HX at the expense of ADP, which is converted to AMP. Together with NAD(P)HX epimerase, which catalyzes the epimerization of the S- and R-forms, the enzyme allows the repair of both epimers of NAD(P)HX, a damaged form of NAD(P)H that is a result of enzymatic or heat-dependent hydration.</text>
</comment>
<evidence type="ECO:0000256" key="2">
    <source>
        <dbReference type="ARBA" id="ARBA00000909"/>
    </source>
</evidence>
<feature type="binding site" evidence="18">
    <location>
        <position position="60"/>
    </location>
    <ligand>
        <name>K(+)</name>
        <dbReference type="ChEBI" id="CHEBI:29103"/>
    </ligand>
</feature>
<dbReference type="InterPro" id="IPR030677">
    <property type="entry name" value="Nnr"/>
</dbReference>
<dbReference type="PIRSF" id="PIRSF017184">
    <property type="entry name" value="Nnr"/>
    <property type="match status" value="1"/>
</dbReference>
<keyword evidence="12 17" id="KW-0456">Lyase</keyword>
<dbReference type="SUPFAM" id="SSF64153">
    <property type="entry name" value="YjeF N-terminal domain-like"/>
    <property type="match status" value="1"/>
</dbReference>
<evidence type="ECO:0000256" key="18">
    <source>
        <dbReference type="HAMAP-Rule" id="MF_01966"/>
    </source>
</evidence>
<feature type="binding site" evidence="17">
    <location>
        <position position="430"/>
    </location>
    <ligand>
        <name>(6S)-NADPHX</name>
        <dbReference type="ChEBI" id="CHEBI:64076"/>
    </ligand>
</feature>
<comment type="catalytic activity">
    <reaction evidence="15 17 19">
        <text>(6S)-NADHX + ADP = AMP + phosphate + NADH + H(+)</text>
        <dbReference type="Rhea" id="RHEA:32223"/>
        <dbReference type="ChEBI" id="CHEBI:15378"/>
        <dbReference type="ChEBI" id="CHEBI:43474"/>
        <dbReference type="ChEBI" id="CHEBI:57945"/>
        <dbReference type="ChEBI" id="CHEBI:64074"/>
        <dbReference type="ChEBI" id="CHEBI:456215"/>
        <dbReference type="ChEBI" id="CHEBI:456216"/>
        <dbReference type="EC" id="4.2.1.136"/>
    </reaction>
</comment>
<dbReference type="GO" id="GO:0052855">
    <property type="term" value="F:ADP-dependent NAD(P)H-hydrate dehydratase activity"/>
    <property type="evidence" value="ECO:0007669"/>
    <property type="project" value="UniProtKB-UniRule"/>
</dbReference>
<dbReference type="Gene3D" id="3.40.1190.20">
    <property type="match status" value="1"/>
</dbReference>
<evidence type="ECO:0000256" key="14">
    <source>
        <dbReference type="ARBA" id="ARBA00025153"/>
    </source>
</evidence>
<dbReference type="PROSITE" id="PS51385">
    <property type="entry name" value="YJEF_N"/>
    <property type="match status" value="1"/>
</dbReference>
<feature type="binding site" evidence="18">
    <location>
        <begin position="59"/>
        <end position="63"/>
    </location>
    <ligand>
        <name>(6S)-NADPHX</name>
        <dbReference type="ChEBI" id="CHEBI:64076"/>
    </ligand>
</feature>
<evidence type="ECO:0000259" key="20">
    <source>
        <dbReference type="PROSITE" id="PS51383"/>
    </source>
</evidence>
<evidence type="ECO:0000256" key="16">
    <source>
        <dbReference type="ARBA" id="ARBA00049209"/>
    </source>
</evidence>
<dbReference type="RefSeq" id="WP_084123298.1">
    <property type="nucleotide sequence ID" value="NZ_LT838813.1"/>
</dbReference>
<dbReference type="NCBIfam" id="TIGR00196">
    <property type="entry name" value="yjeF_cterm"/>
    <property type="match status" value="1"/>
</dbReference>
<evidence type="ECO:0000256" key="12">
    <source>
        <dbReference type="ARBA" id="ARBA00023239"/>
    </source>
</evidence>
<evidence type="ECO:0000256" key="6">
    <source>
        <dbReference type="ARBA" id="ARBA00022741"/>
    </source>
</evidence>
<gene>
    <name evidence="18" type="primary">nnrE</name>
    <name evidence="17" type="synonym">nnrD</name>
    <name evidence="22" type="ORF">SAMN00777080_5074</name>
</gene>
<keyword evidence="7 17" id="KW-0067">ATP-binding</keyword>
<feature type="binding site" evidence="17">
    <location>
        <position position="258"/>
    </location>
    <ligand>
        <name>(6S)-NADPHX</name>
        <dbReference type="ChEBI" id="CHEBI:64076"/>
    </ligand>
</feature>
<comment type="catalytic activity">
    <reaction evidence="16 17 19">
        <text>(6S)-NADPHX + ADP = AMP + phosphate + NADPH + H(+)</text>
        <dbReference type="Rhea" id="RHEA:32235"/>
        <dbReference type="ChEBI" id="CHEBI:15378"/>
        <dbReference type="ChEBI" id="CHEBI:43474"/>
        <dbReference type="ChEBI" id="CHEBI:57783"/>
        <dbReference type="ChEBI" id="CHEBI:64076"/>
        <dbReference type="ChEBI" id="CHEBI:456215"/>
        <dbReference type="ChEBI" id="CHEBI:456216"/>
        <dbReference type="EC" id="4.2.1.136"/>
    </reaction>
</comment>
<evidence type="ECO:0000256" key="10">
    <source>
        <dbReference type="ARBA" id="ARBA00023027"/>
    </source>
</evidence>
<evidence type="ECO:0000256" key="5">
    <source>
        <dbReference type="ARBA" id="ARBA00022723"/>
    </source>
</evidence>